<dbReference type="AlphaFoldDB" id="A0A7W9EWN5"/>
<dbReference type="PANTHER" id="PTHR46558">
    <property type="entry name" value="TRACRIPTIONAL REGULATORY PROTEIN-RELATED-RELATED"/>
    <property type="match status" value="1"/>
</dbReference>
<dbReference type="CDD" id="cd00093">
    <property type="entry name" value="HTH_XRE"/>
    <property type="match status" value="1"/>
</dbReference>
<evidence type="ECO:0000259" key="2">
    <source>
        <dbReference type="PROSITE" id="PS50943"/>
    </source>
</evidence>
<gene>
    <name evidence="3" type="ORF">FHS72_000496</name>
</gene>
<dbReference type="SMART" id="SM00530">
    <property type="entry name" value="HTH_XRE"/>
    <property type="match status" value="1"/>
</dbReference>
<name>A0A7W9EWN5_9RHOB</name>
<evidence type="ECO:0000313" key="4">
    <source>
        <dbReference type="Proteomes" id="UP000535415"/>
    </source>
</evidence>
<dbReference type="PROSITE" id="PS50943">
    <property type="entry name" value="HTH_CROC1"/>
    <property type="match status" value="1"/>
</dbReference>
<dbReference type="RefSeq" id="WP_183524990.1">
    <property type="nucleotide sequence ID" value="NZ_JACIJM010000001.1"/>
</dbReference>
<proteinExistence type="predicted"/>
<evidence type="ECO:0000313" key="3">
    <source>
        <dbReference type="EMBL" id="MBB5720892.1"/>
    </source>
</evidence>
<dbReference type="Proteomes" id="UP000535415">
    <property type="component" value="Unassembled WGS sequence"/>
</dbReference>
<keyword evidence="4" id="KW-1185">Reference proteome</keyword>
<dbReference type="Pfam" id="PF12844">
    <property type="entry name" value="HTH_19"/>
    <property type="match status" value="1"/>
</dbReference>
<dbReference type="InterPro" id="IPR001387">
    <property type="entry name" value="Cro/C1-type_HTH"/>
</dbReference>
<feature type="domain" description="HTH cro/C1-type" evidence="2">
    <location>
        <begin position="19"/>
        <end position="73"/>
    </location>
</feature>
<protein>
    <submittedName>
        <fullName evidence="3">Transcriptional regulator with XRE-family HTH domain</fullName>
    </submittedName>
</protein>
<dbReference type="PANTHER" id="PTHR46558:SF13">
    <property type="entry name" value="HTH-TYPE TRANSCRIPTIONAL REGULATOR IMMR"/>
    <property type="match status" value="1"/>
</dbReference>
<comment type="caution">
    <text evidence="3">The sequence shown here is derived from an EMBL/GenBank/DDBJ whole genome shotgun (WGS) entry which is preliminary data.</text>
</comment>
<dbReference type="InterPro" id="IPR010982">
    <property type="entry name" value="Lambda_DNA-bd_dom_sf"/>
</dbReference>
<keyword evidence="1" id="KW-0238">DNA-binding</keyword>
<dbReference type="Gene3D" id="1.10.260.40">
    <property type="entry name" value="lambda repressor-like DNA-binding domains"/>
    <property type="match status" value="1"/>
</dbReference>
<dbReference type="SUPFAM" id="SSF47413">
    <property type="entry name" value="lambda repressor-like DNA-binding domains"/>
    <property type="match status" value="1"/>
</dbReference>
<evidence type="ECO:0000256" key="1">
    <source>
        <dbReference type="ARBA" id="ARBA00023125"/>
    </source>
</evidence>
<organism evidence="3 4">
    <name type="scientific">Yoonia ponticola</name>
    <dbReference type="NCBI Taxonomy" id="1524255"/>
    <lineage>
        <taxon>Bacteria</taxon>
        <taxon>Pseudomonadati</taxon>
        <taxon>Pseudomonadota</taxon>
        <taxon>Alphaproteobacteria</taxon>
        <taxon>Rhodobacterales</taxon>
        <taxon>Paracoccaceae</taxon>
        <taxon>Yoonia</taxon>
    </lineage>
</organism>
<sequence length="129" mass="14231">MTDENNWYSDDAATLGDRLVAARSASGLTQEALANKLGVKIVTLDAWENDWKEPRANRLQTLSGLLGVSLRWLLTGVGDGPDNPEDTAEIPTDVNDMLAEMRKLRAQIARSSVKLGELEKRLRKALTIQ</sequence>
<accession>A0A7W9EWN5</accession>
<dbReference type="GO" id="GO:0003677">
    <property type="term" value="F:DNA binding"/>
    <property type="evidence" value="ECO:0007669"/>
    <property type="project" value="UniProtKB-KW"/>
</dbReference>
<dbReference type="EMBL" id="JACIJM010000001">
    <property type="protein sequence ID" value="MBB5720892.1"/>
    <property type="molecule type" value="Genomic_DNA"/>
</dbReference>
<reference evidence="3 4" key="1">
    <citation type="submission" date="2020-08" db="EMBL/GenBank/DDBJ databases">
        <title>Genomic Encyclopedia of Type Strains, Phase IV (KMG-IV): sequencing the most valuable type-strain genomes for metagenomic binning, comparative biology and taxonomic classification.</title>
        <authorList>
            <person name="Goeker M."/>
        </authorList>
    </citation>
    <scope>NUCLEOTIDE SEQUENCE [LARGE SCALE GENOMIC DNA]</scope>
    <source>
        <strain evidence="3 4">DSM 101064</strain>
    </source>
</reference>